<dbReference type="PANTHER" id="PTHR32332">
    <property type="entry name" value="2-NITROPROPANE DIOXYGENASE"/>
    <property type="match status" value="1"/>
</dbReference>
<keyword evidence="3" id="KW-0560">Oxidoreductase</keyword>
<gene>
    <name evidence="4" type="ORF">HNQ39_003846</name>
</gene>
<dbReference type="GO" id="GO:0018580">
    <property type="term" value="F:nitronate monooxygenase activity"/>
    <property type="evidence" value="ECO:0007669"/>
    <property type="project" value="InterPro"/>
</dbReference>
<dbReference type="InterPro" id="IPR013785">
    <property type="entry name" value="Aldolase_TIM"/>
</dbReference>
<keyword evidence="5" id="KW-1185">Reference proteome</keyword>
<evidence type="ECO:0000256" key="2">
    <source>
        <dbReference type="ARBA" id="ARBA00022643"/>
    </source>
</evidence>
<dbReference type="InterPro" id="IPR004136">
    <property type="entry name" value="NMO"/>
</dbReference>
<dbReference type="Gene3D" id="3.20.20.70">
    <property type="entry name" value="Aldolase class I"/>
    <property type="match status" value="1"/>
</dbReference>
<dbReference type="CDD" id="cd04730">
    <property type="entry name" value="NPD_like"/>
    <property type="match status" value="1"/>
</dbReference>
<evidence type="ECO:0000256" key="1">
    <source>
        <dbReference type="ARBA" id="ARBA00022630"/>
    </source>
</evidence>
<keyword evidence="1" id="KW-0285">Flavoprotein</keyword>
<evidence type="ECO:0000256" key="3">
    <source>
        <dbReference type="ARBA" id="ARBA00023002"/>
    </source>
</evidence>
<accession>A0A7W9W895</accession>
<dbReference type="Pfam" id="PF03060">
    <property type="entry name" value="NMO"/>
    <property type="match status" value="2"/>
</dbReference>
<evidence type="ECO:0000313" key="5">
    <source>
        <dbReference type="Proteomes" id="UP000520814"/>
    </source>
</evidence>
<dbReference type="EMBL" id="JACHGW010000003">
    <property type="protein sequence ID" value="MBB6052036.1"/>
    <property type="molecule type" value="Genomic_DNA"/>
</dbReference>
<dbReference type="SUPFAM" id="SSF51412">
    <property type="entry name" value="Inosine monophosphate dehydrogenase (IMPDH)"/>
    <property type="match status" value="1"/>
</dbReference>
<dbReference type="RefSeq" id="WP_184200210.1">
    <property type="nucleotide sequence ID" value="NZ_JACHGW010000003.1"/>
</dbReference>
<dbReference type="GO" id="GO:0051213">
    <property type="term" value="F:dioxygenase activity"/>
    <property type="evidence" value="ECO:0007669"/>
    <property type="project" value="UniProtKB-KW"/>
</dbReference>
<dbReference type="PANTHER" id="PTHR32332:SF20">
    <property type="entry name" value="2-NITROPROPANE DIOXYGENASE-LIKE PROTEIN"/>
    <property type="match status" value="1"/>
</dbReference>
<reference evidence="4 5" key="1">
    <citation type="submission" date="2020-08" db="EMBL/GenBank/DDBJ databases">
        <title>Genomic Encyclopedia of Type Strains, Phase IV (KMG-IV): sequencing the most valuable type-strain genomes for metagenomic binning, comparative biology and taxonomic classification.</title>
        <authorList>
            <person name="Goeker M."/>
        </authorList>
    </citation>
    <scope>NUCLEOTIDE SEQUENCE [LARGE SCALE GENOMIC DNA]</scope>
    <source>
        <strain evidence="4 5">DSM 23562</strain>
    </source>
</reference>
<name>A0A7W9W895_ARMRO</name>
<organism evidence="4 5">
    <name type="scientific">Armatimonas rosea</name>
    <dbReference type="NCBI Taxonomy" id="685828"/>
    <lineage>
        <taxon>Bacteria</taxon>
        <taxon>Bacillati</taxon>
        <taxon>Armatimonadota</taxon>
        <taxon>Armatimonadia</taxon>
        <taxon>Armatimonadales</taxon>
        <taxon>Armatimonadaceae</taxon>
        <taxon>Armatimonas</taxon>
    </lineage>
</organism>
<dbReference type="AlphaFoldDB" id="A0A7W9W895"/>
<protein>
    <submittedName>
        <fullName evidence="4">NAD(P)H-dependent flavin oxidoreductase YrpB (Nitropropane dioxygenase family)</fullName>
    </submittedName>
</protein>
<keyword evidence="2" id="KW-0288">FMN</keyword>
<proteinExistence type="predicted"/>
<comment type="caution">
    <text evidence="4">The sequence shown here is derived from an EMBL/GenBank/DDBJ whole genome shotgun (WGS) entry which is preliminary data.</text>
</comment>
<sequence length="321" mass="34307">MKNRFCEAWGMSVPVVQAPVGSASCPELVAAVSNAGGLGMLSGTWREPEALRLLIRQTQERTRRPFGVNLVLAWDMTERLEICLEEGVRLLSFFWGDPTRSLETVHRAGATALVTVGSADEARQAADAGADGIVAQGWEAGGHVWGQVTTLALVPRVVDAVPELPVLAAGGIADGRGIAAALALGAEAAWMGTRFLLTDEARVHPHYQRRLQEATEADTLHTERFSGGWPNAPHRVLNLPEHWERAGEIIAHYEDGEAIPRLSSNLPAPGVVGDIDAMCLYAGQSVGLTAERLPAAALVAQLGAETRAAARNLWELQGTIR</sequence>
<dbReference type="PROSITE" id="PS51257">
    <property type="entry name" value="PROKAR_LIPOPROTEIN"/>
    <property type="match status" value="1"/>
</dbReference>
<keyword evidence="4" id="KW-0223">Dioxygenase</keyword>
<dbReference type="Proteomes" id="UP000520814">
    <property type="component" value="Unassembled WGS sequence"/>
</dbReference>
<evidence type="ECO:0000313" key="4">
    <source>
        <dbReference type="EMBL" id="MBB6052036.1"/>
    </source>
</evidence>